<gene>
    <name evidence="13" type="ORF">AX760_03520</name>
</gene>
<evidence type="ECO:0000256" key="9">
    <source>
        <dbReference type="ARBA" id="ARBA00023136"/>
    </source>
</evidence>
<dbReference type="EMBL" id="LSRP01000085">
    <property type="protein sequence ID" value="OJF96983.1"/>
    <property type="molecule type" value="Genomic_DNA"/>
</dbReference>
<evidence type="ECO:0000256" key="3">
    <source>
        <dbReference type="ARBA" id="ARBA00022448"/>
    </source>
</evidence>
<organism evidence="13 14">
    <name type="scientific">Pararhizobium antarcticum</name>
    <dbReference type="NCBI Taxonomy" id="1798805"/>
    <lineage>
        <taxon>Bacteria</taxon>
        <taxon>Pseudomonadati</taxon>
        <taxon>Pseudomonadota</taxon>
        <taxon>Alphaproteobacteria</taxon>
        <taxon>Hyphomicrobiales</taxon>
        <taxon>Rhizobiaceae</taxon>
        <taxon>Rhizobium/Agrobacterium group</taxon>
        <taxon>Pararhizobium</taxon>
    </lineage>
</organism>
<protein>
    <submittedName>
        <fullName evidence="13">Energy transducer TonB</fullName>
    </submittedName>
</protein>
<dbReference type="GO" id="GO:0031992">
    <property type="term" value="F:energy transducer activity"/>
    <property type="evidence" value="ECO:0007669"/>
    <property type="project" value="TreeGrafter"/>
</dbReference>
<evidence type="ECO:0000313" key="13">
    <source>
        <dbReference type="EMBL" id="OJF96983.1"/>
    </source>
</evidence>
<keyword evidence="5" id="KW-0997">Cell inner membrane</keyword>
<comment type="caution">
    <text evidence="13">The sequence shown here is derived from an EMBL/GenBank/DDBJ whole genome shotgun (WGS) entry which is preliminary data.</text>
</comment>
<dbReference type="OrthoDB" id="8448705at2"/>
<dbReference type="PROSITE" id="PS52015">
    <property type="entry name" value="TONB_CTD"/>
    <property type="match status" value="1"/>
</dbReference>
<feature type="chain" id="PRO_5024950972" evidence="11">
    <location>
        <begin position="20"/>
        <end position="313"/>
    </location>
</feature>
<dbReference type="PANTHER" id="PTHR33446">
    <property type="entry name" value="PROTEIN TONB-RELATED"/>
    <property type="match status" value="1"/>
</dbReference>
<evidence type="ECO:0000256" key="2">
    <source>
        <dbReference type="ARBA" id="ARBA00006555"/>
    </source>
</evidence>
<evidence type="ECO:0000313" key="14">
    <source>
        <dbReference type="Proteomes" id="UP000182661"/>
    </source>
</evidence>
<dbReference type="InterPro" id="IPR051045">
    <property type="entry name" value="TonB-dependent_transducer"/>
</dbReference>
<keyword evidence="14" id="KW-1185">Reference proteome</keyword>
<feature type="signal peptide" evidence="11">
    <location>
        <begin position="1"/>
        <end position="19"/>
    </location>
</feature>
<feature type="compositionally biased region" description="Basic and acidic residues" evidence="10">
    <location>
        <begin position="138"/>
        <end position="165"/>
    </location>
</feature>
<dbReference type="AlphaFoldDB" id="A0A657LSH2"/>
<dbReference type="NCBIfam" id="TIGR01352">
    <property type="entry name" value="tonB_Cterm"/>
    <property type="match status" value="1"/>
</dbReference>
<keyword evidence="9" id="KW-0472">Membrane</keyword>
<evidence type="ECO:0000256" key="11">
    <source>
        <dbReference type="SAM" id="SignalP"/>
    </source>
</evidence>
<keyword evidence="11" id="KW-0732">Signal</keyword>
<dbReference type="PANTHER" id="PTHR33446:SF2">
    <property type="entry name" value="PROTEIN TONB"/>
    <property type="match status" value="1"/>
</dbReference>
<dbReference type="Gene3D" id="3.30.1150.10">
    <property type="match status" value="1"/>
</dbReference>
<dbReference type="RefSeq" id="WP_071833272.1">
    <property type="nucleotide sequence ID" value="NZ_LSRP01000085.1"/>
</dbReference>
<dbReference type="Proteomes" id="UP000182661">
    <property type="component" value="Unassembled WGS sequence"/>
</dbReference>
<accession>A0A657LSH2</accession>
<evidence type="ECO:0000256" key="4">
    <source>
        <dbReference type="ARBA" id="ARBA00022475"/>
    </source>
</evidence>
<keyword evidence="7" id="KW-0653">Protein transport</keyword>
<dbReference type="GO" id="GO:0015031">
    <property type="term" value="P:protein transport"/>
    <property type="evidence" value="ECO:0007669"/>
    <property type="project" value="UniProtKB-KW"/>
</dbReference>
<comment type="subcellular location">
    <subcellularLocation>
        <location evidence="1">Cell inner membrane</location>
        <topology evidence="1">Single-pass membrane protein</topology>
        <orientation evidence="1">Periplasmic side</orientation>
    </subcellularLocation>
</comment>
<comment type="similarity">
    <text evidence="2">Belongs to the TonB family.</text>
</comment>
<name>A0A657LSH2_9HYPH</name>
<dbReference type="InterPro" id="IPR006260">
    <property type="entry name" value="TonB/TolA_C"/>
</dbReference>
<keyword evidence="3" id="KW-0813">Transport</keyword>
<proteinExistence type="inferred from homology"/>
<evidence type="ECO:0000256" key="6">
    <source>
        <dbReference type="ARBA" id="ARBA00022692"/>
    </source>
</evidence>
<reference evidence="13 14" key="1">
    <citation type="submission" date="2016-02" db="EMBL/GenBank/DDBJ databases">
        <title>Genome sequencing of a beta-galactosidase producing bacteria Rhizobium sp. 59.</title>
        <authorList>
            <person name="Wang D."/>
            <person name="Kot W."/>
            <person name="Qin Y."/>
            <person name="Hansen L."/>
            <person name="Naqvi K."/>
            <person name="Rensing C."/>
        </authorList>
    </citation>
    <scope>NUCLEOTIDE SEQUENCE [LARGE SCALE GENOMIC DNA]</scope>
    <source>
        <strain evidence="13 14">59</strain>
    </source>
</reference>
<feature type="domain" description="TonB C-terminal" evidence="12">
    <location>
        <begin position="222"/>
        <end position="313"/>
    </location>
</feature>
<keyword evidence="4" id="KW-1003">Cell membrane</keyword>
<evidence type="ECO:0000256" key="5">
    <source>
        <dbReference type="ARBA" id="ARBA00022519"/>
    </source>
</evidence>
<feature type="region of interest" description="Disordered" evidence="10">
    <location>
        <begin position="133"/>
        <end position="215"/>
    </location>
</feature>
<feature type="compositionally biased region" description="Polar residues" evidence="10">
    <location>
        <begin position="200"/>
        <end position="215"/>
    </location>
</feature>
<dbReference type="GO" id="GO:0055085">
    <property type="term" value="P:transmembrane transport"/>
    <property type="evidence" value="ECO:0007669"/>
    <property type="project" value="InterPro"/>
</dbReference>
<dbReference type="InterPro" id="IPR037682">
    <property type="entry name" value="TonB_C"/>
</dbReference>
<dbReference type="Pfam" id="PF03544">
    <property type="entry name" value="TonB_C"/>
    <property type="match status" value="1"/>
</dbReference>
<keyword evidence="6" id="KW-0812">Transmembrane</keyword>
<dbReference type="GO" id="GO:0098797">
    <property type="term" value="C:plasma membrane protein complex"/>
    <property type="evidence" value="ECO:0007669"/>
    <property type="project" value="TreeGrafter"/>
</dbReference>
<evidence type="ECO:0000256" key="10">
    <source>
        <dbReference type="SAM" id="MobiDB-lite"/>
    </source>
</evidence>
<sequence>MRTALTWTAAIAVSLLAHGGAATLFNPQPSEQAEVAGGEAMEVAVLGNAFEDVIEAGDPTEPLDPLEEQPEEIEPIDAEVAEAVPEEIVPVQSEVAAETPSDIPPVEADIILPADEMPPVAVAEAEVTATVPPVETVVPEKKPEQKPEPEKVEKRKEIKKPEPKKQKPVKKNASRPKAGEAGAAVASQKKGQVDGAETAKASTSQGKKGAFWQQSGNASVSNYKGKVRSKLARAFRYPSKARQGVTGVPWVRFTISASGAVRGLTISKSSGSPILDEAALSAVNRAAPFPPIPEGAGKNSWDFLIPMKFARGR</sequence>
<evidence type="ECO:0000256" key="1">
    <source>
        <dbReference type="ARBA" id="ARBA00004383"/>
    </source>
</evidence>
<evidence type="ECO:0000256" key="8">
    <source>
        <dbReference type="ARBA" id="ARBA00022989"/>
    </source>
</evidence>
<evidence type="ECO:0000256" key="7">
    <source>
        <dbReference type="ARBA" id="ARBA00022927"/>
    </source>
</evidence>
<evidence type="ECO:0000259" key="12">
    <source>
        <dbReference type="PROSITE" id="PS52015"/>
    </source>
</evidence>
<keyword evidence="8" id="KW-1133">Transmembrane helix</keyword>
<dbReference type="SUPFAM" id="SSF74653">
    <property type="entry name" value="TolA/TonB C-terminal domain"/>
    <property type="match status" value="1"/>
</dbReference>